<proteinExistence type="predicted"/>
<name>A0A0F9JRY5_9ZZZZ</name>
<keyword evidence="1" id="KW-0472">Membrane</keyword>
<dbReference type="EMBL" id="LAZR01015572">
    <property type="protein sequence ID" value="KKM08341.1"/>
    <property type="molecule type" value="Genomic_DNA"/>
</dbReference>
<comment type="caution">
    <text evidence="2">The sequence shown here is derived from an EMBL/GenBank/DDBJ whole genome shotgun (WGS) entry which is preliminary data.</text>
</comment>
<sequence>MNLLAIIGAVSGIVSILCVAYLLGVWKGGVDSKLRDITQLLSQYPPSETALMTKTLWDLYVLDPLRSRPDLAEHQSAYKLSEKGEDLISDHLKAELCKISKNLADAGEIVISGGGEEDELIY</sequence>
<reference evidence="2" key="1">
    <citation type="journal article" date="2015" name="Nature">
        <title>Complex archaea that bridge the gap between prokaryotes and eukaryotes.</title>
        <authorList>
            <person name="Spang A."/>
            <person name="Saw J.H."/>
            <person name="Jorgensen S.L."/>
            <person name="Zaremba-Niedzwiedzka K."/>
            <person name="Martijn J."/>
            <person name="Lind A.E."/>
            <person name="van Eijk R."/>
            <person name="Schleper C."/>
            <person name="Guy L."/>
            <person name="Ettema T.J."/>
        </authorList>
    </citation>
    <scope>NUCLEOTIDE SEQUENCE</scope>
</reference>
<evidence type="ECO:0000313" key="2">
    <source>
        <dbReference type="EMBL" id="KKM08341.1"/>
    </source>
</evidence>
<dbReference type="AlphaFoldDB" id="A0A0F9JRY5"/>
<organism evidence="2">
    <name type="scientific">marine sediment metagenome</name>
    <dbReference type="NCBI Taxonomy" id="412755"/>
    <lineage>
        <taxon>unclassified sequences</taxon>
        <taxon>metagenomes</taxon>
        <taxon>ecological metagenomes</taxon>
    </lineage>
</organism>
<keyword evidence="1" id="KW-1133">Transmembrane helix</keyword>
<keyword evidence="1" id="KW-0812">Transmembrane</keyword>
<accession>A0A0F9JRY5</accession>
<feature type="transmembrane region" description="Helical" evidence="1">
    <location>
        <begin position="6"/>
        <end position="26"/>
    </location>
</feature>
<gene>
    <name evidence="2" type="ORF">LCGC14_1724830</name>
</gene>
<protein>
    <submittedName>
        <fullName evidence="2">Uncharacterized protein</fullName>
    </submittedName>
</protein>
<evidence type="ECO:0000256" key="1">
    <source>
        <dbReference type="SAM" id="Phobius"/>
    </source>
</evidence>